<dbReference type="EMBL" id="CU207211">
    <property type="protein sequence ID" value="CAL62742.1"/>
    <property type="molecule type" value="Genomic_DNA"/>
</dbReference>
<dbReference type="STRING" id="204773.HEAR2620"/>
<dbReference type="CDD" id="cd00060">
    <property type="entry name" value="FHA"/>
    <property type="match status" value="1"/>
</dbReference>
<dbReference type="Gene3D" id="2.60.200.20">
    <property type="match status" value="1"/>
</dbReference>
<dbReference type="OrthoDB" id="151099at2"/>
<protein>
    <recommendedName>
        <fullName evidence="1">FHA domain-containing protein</fullName>
    </recommendedName>
</protein>
<dbReference type="Proteomes" id="UP000006697">
    <property type="component" value="Chromosome"/>
</dbReference>
<gene>
    <name evidence="2" type="ordered locus">HEAR2620</name>
</gene>
<reference evidence="2 3" key="1">
    <citation type="journal article" date="2007" name="PLoS Genet.">
        <title>A tale of two oxidation states: bacterial colonization of arsenic-rich environments.</title>
        <authorList>
            <person name="Muller D."/>
            <person name="Medigue C."/>
            <person name="Koechler S."/>
            <person name="Barbe V."/>
            <person name="Barakat M."/>
            <person name="Talla E."/>
            <person name="Bonnefoy V."/>
            <person name="Krin E."/>
            <person name="Arsene-Ploetze F."/>
            <person name="Carapito C."/>
            <person name="Chandler M."/>
            <person name="Cournoyer B."/>
            <person name="Cruveiller S."/>
            <person name="Dossat C."/>
            <person name="Duval S."/>
            <person name="Heymann M."/>
            <person name="Leize E."/>
            <person name="Lieutaud A."/>
            <person name="Lievremont D."/>
            <person name="Makita Y."/>
            <person name="Mangenot S."/>
            <person name="Nitschke W."/>
            <person name="Ortet P."/>
            <person name="Perdrial N."/>
            <person name="Schoepp B."/>
            <person name="Siguier N."/>
            <person name="Simeonova D.D."/>
            <person name="Rouy Z."/>
            <person name="Segurens B."/>
            <person name="Turlin E."/>
            <person name="Vallenet D."/>
            <person name="Van Dorsselaer A."/>
            <person name="Weiss S."/>
            <person name="Weissenbach J."/>
            <person name="Lett M.C."/>
            <person name="Danchin A."/>
            <person name="Bertin P.N."/>
        </authorList>
    </citation>
    <scope>NUCLEOTIDE SEQUENCE [LARGE SCALE GENOMIC DNA]</scope>
    <source>
        <strain evidence="3">ULPAs1</strain>
    </source>
</reference>
<dbReference type="KEGG" id="har:HEAR2620"/>
<feature type="domain" description="FHA" evidence="1">
    <location>
        <begin position="23"/>
        <end position="72"/>
    </location>
</feature>
<dbReference type="eggNOG" id="COG1716">
    <property type="taxonomic scope" value="Bacteria"/>
</dbReference>
<keyword evidence="3" id="KW-1185">Reference proteome</keyword>
<evidence type="ECO:0000313" key="3">
    <source>
        <dbReference type="Proteomes" id="UP000006697"/>
    </source>
</evidence>
<organism evidence="2 3">
    <name type="scientific">Herminiimonas arsenicoxydans</name>
    <dbReference type="NCBI Taxonomy" id="204773"/>
    <lineage>
        <taxon>Bacteria</taxon>
        <taxon>Pseudomonadati</taxon>
        <taxon>Pseudomonadota</taxon>
        <taxon>Betaproteobacteria</taxon>
        <taxon>Burkholderiales</taxon>
        <taxon>Oxalobacteraceae</taxon>
        <taxon>Herminiimonas</taxon>
    </lineage>
</organism>
<evidence type="ECO:0000259" key="1">
    <source>
        <dbReference type="PROSITE" id="PS50006"/>
    </source>
</evidence>
<dbReference type="InterPro" id="IPR008984">
    <property type="entry name" value="SMAD_FHA_dom_sf"/>
</dbReference>
<dbReference type="SMART" id="SM00240">
    <property type="entry name" value="FHA"/>
    <property type="match status" value="1"/>
</dbReference>
<dbReference type="Pfam" id="PF00498">
    <property type="entry name" value="FHA"/>
    <property type="match status" value="1"/>
</dbReference>
<sequence length="216" mass="22993">MATIILAKDGVTLQELPLLKTRITIGRRTYNDIVIDAPGISAEHAVIITTPTESYFEDLGSTNGSRLNGQPVKKHLLQGRDVIELATHTIQYRIEDSVYSASSIVVPSEEGEPGASRYSVPPSNNGSVTGRSIATIKVLSGVAKDKVIALTKVLTTIGRPGVQVAVLTKGAEGYGLTHVEGDIYPLVNGVSIGMQTHPLKHGDVIALSGSEMMFLY</sequence>
<dbReference type="PANTHER" id="PTHR23308">
    <property type="entry name" value="NUCLEAR INHIBITOR OF PROTEIN PHOSPHATASE-1"/>
    <property type="match status" value="1"/>
</dbReference>
<dbReference type="PROSITE" id="PS50006">
    <property type="entry name" value="FHA_DOMAIN"/>
    <property type="match status" value="1"/>
</dbReference>
<dbReference type="SUPFAM" id="SSF49879">
    <property type="entry name" value="SMAD/FHA domain"/>
    <property type="match status" value="2"/>
</dbReference>
<name>A4G8A5_HERAR</name>
<dbReference type="HOGENOM" id="CLU_102503_0_0_4"/>
<dbReference type="InterPro" id="IPR050923">
    <property type="entry name" value="Cell_Proc_Reg/RNA_Proc"/>
</dbReference>
<accession>A4G8A5</accession>
<proteinExistence type="predicted"/>
<dbReference type="AlphaFoldDB" id="A4G8A5"/>
<dbReference type="InterPro" id="IPR000253">
    <property type="entry name" value="FHA_dom"/>
</dbReference>
<evidence type="ECO:0000313" key="2">
    <source>
        <dbReference type="EMBL" id="CAL62742.1"/>
    </source>
</evidence>